<dbReference type="Gene3D" id="2.40.10.170">
    <property type="match status" value="1"/>
</dbReference>
<feature type="domain" description="Helicase ATP-binding" evidence="10">
    <location>
        <begin position="265"/>
        <end position="426"/>
    </location>
</feature>
<dbReference type="EMBL" id="HBER01040872">
    <property type="protein sequence ID" value="CAD8545307.1"/>
    <property type="molecule type" value="Transcribed_RNA"/>
</dbReference>
<evidence type="ECO:0000256" key="3">
    <source>
        <dbReference type="ARBA" id="ARBA00022801"/>
    </source>
</evidence>
<evidence type="ECO:0000256" key="5">
    <source>
        <dbReference type="ARBA" id="ARBA00022840"/>
    </source>
</evidence>
<sequence length="676" mass="74643">MSRRLLIALCGGSRCCVLCFTALCGGSSVCVSRAPTLLLAPEHDFPARSKAATPARHRRHLQPAAHEGAVATSAYTPTHFKATRRRPAKAPGKDAGGSAPRLSPITGLQLPQMKPSRIRRGDLVVHTAFGVGRFEGVYSSPFIVNGEADREQYLKVAFRDRTLEMPASQRSLLKLFRRQEELDELSPVKLDSTRAVRSWERRKTRAAKNVLDVAADLLKMYAKRQEAKRVPCKPDGERFRAFAQSFAYTPTADQLKTFNDIESDMVTSERPMDRLVCGDVGYGKTEVAMRATYRAVCNGRQVALLAPTTVLAAQHLRVLRQRMPDVRIEMLSSLVKRTAAQRAQLLEEVQDGRVEVLVGTQALLTDKVRWGRLGLLVVDEEQRFGVKQKEKIKNASLAVDVLALSATPIPRTMYMCMAGIREMSTLKTAPPGRLPVLTTVMARKDDEVVDAIARECARGGQVFYVVPRIEMIQRELALLQRLLPGLTISFAYGGLKKLEQLLVDFALGKFDVLVSTTIMENGIDIPNVNTIVIQDTHLFGLSQLHQLRGRVGRSNLQAHALMLHPDASTLGDDALRRLKVLRRETGLGAGLNLAKSDLQIRGAGNLFGTEQKGTYGARDIGVDMYMETLQRAMKFLEQQQRASGSGFDEDALLRAAMLDDSMLLSLADSLGETATR</sequence>
<evidence type="ECO:0000256" key="9">
    <source>
        <dbReference type="SAM" id="SignalP"/>
    </source>
</evidence>
<dbReference type="InterPro" id="IPR011545">
    <property type="entry name" value="DEAD/DEAH_box_helicase_dom"/>
</dbReference>
<evidence type="ECO:0000256" key="6">
    <source>
        <dbReference type="ARBA" id="ARBA00023125"/>
    </source>
</evidence>
<dbReference type="InterPro" id="IPR001650">
    <property type="entry name" value="Helicase_C-like"/>
</dbReference>
<evidence type="ECO:0000256" key="7">
    <source>
        <dbReference type="ARBA" id="ARBA00023204"/>
    </source>
</evidence>
<dbReference type="PROSITE" id="PS51192">
    <property type="entry name" value="HELICASE_ATP_BIND_1"/>
    <property type="match status" value="1"/>
</dbReference>
<dbReference type="InterPro" id="IPR047112">
    <property type="entry name" value="RecG/Mfd"/>
</dbReference>
<dbReference type="Gene3D" id="3.40.50.300">
    <property type="entry name" value="P-loop containing nucleotide triphosphate hydrolases"/>
    <property type="match status" value="2"/>
</dbReference>
<keyword evidence="9" id="KW-0732">Signal</keyword>
<protein>
    <submittedName>
        <fullName evidence="12">Uncharacterized protein</fullName>
    </submittedName>
</protein>
<evidence type="ECO:0000256" key="1">
    <source>
        <dbReference type="ARBA" id="ARBA00022741"/>
    </source>
</evidence>
<dbReference type="Pfam" id="PF00271">
    <property type="entry name" value="Helicase_C"/>
    <property type="match status" value="1"/>
</dbReference>
<evidence type="ECO:0000313" key="12">
    <source>
        <dbReference type="EMBL" id="CAD8545307.1"/>
    </source>
</evidence>
<feature type="domain" description="Helicase C-terminal" evidence="11">
    <location>
        <begin position="448"/>
        <end position="599"/>
    </location>
</feature>
<dbReference type="AlphaFoldDB" id="A0A7S0JAN1"/>
<accession>A0A7S0JAN1</accession>
<proteinExistence type="predicted"/>
<name>A0A7S0JAN1_9EUKA</name>
<dbReference type="InterPro" id="IPR027417">
    <property type="entry name" value="P-loop_NTPase"/>
</dbReference>
<dbReference type="SMART" id="SM00490">
    <property type="entry name" value="HELICc"/>
    <property type="match status" value="1"/>
</dbReference>
<keyword evidence="1" id="KW-0547">Nucleotide-binding</keyword>
<dbReference type="GO" id="GO:0006281">
    <property type="term" value="P:DNA repair"/>
    <property type="evidence" value="ECO:0007669"/>
    <property type="project" value="UniProtKB-KW"/>
</dbReference>
<dbReference type="SMART" id="SM00487">
    <property type="entry name" value="DEXDc"/>
    <property type="match status" value="1"/>
</dbReference>
<dbReference type="Pfam" id="PF02559">
    <property type="entry name" value="CarD_TRCF_RID"/>
    <property type="match status" value="1"/>
</dbReference>
<feature type="region of interest" description="Disordered" evidence="8">
    <location>
        <begin position="75"/>
        <end position="107"/>
    </location>
</feature>
<keyword evidence="4" id="KW-0347">Helicase</keyword>
<dbReference type="SMART" id="SM01058">
    <property type="entry name" value="CarD_TRCF"/>
    <property type="match status" value="1"/>
</dbReference>
<dbReference type="GO" id="GO:0003678">
    <property type="term" value="F:DNA helicase activity"/>
    <property type="evidence" value="ECO:0007669"/>
    <property type="project" value="TreeGrafter"/>
</dbReference>
<keyword evidence="5" id="KW-0067">ATP-binding</keyword>
<dbReference type="GO" id="GO:0003677">
    <property type="term" value="F:DNA binding"/>
    <property type="evidence" value="ECO:0007669"/>
    <property type="project" value="UniProtKB-KW"/>
</dbReference>
<evidence type="ECO:0000256" key="2">
    <source>
        <dbReference type="ARBA" id="ARBA00022763"/>
    </source>
</evidence>
<dbReference type="InterPro" id="IPR036101">
    <property type="entry name" value="CarD-like/TRCF_RID_sf"/>
</dbReference>
<dbReference type="SUPFAM" id="SSF141259">
    <property type="entry name" value="CarD-like"/>
    <property type="match status" value="1"/>
</dbReference>
<organism evidence="12">
    <name type="scientific">Calcidiscus leptoporus</name>
    <dbReference type="NCBI Taxonomy" id="127549"/>
    <lineage>
        <taxon>Eukaryota</taxon>
        <taxon>Haptista</taxon>
        <taxon>Haptophyta</taxon>
        <taxon>Prymnesiophyceae</taxon>
        <taxon>Coccolithales</taxon>
        <taxon>Calcidiscaceae</taxon>
        <taxon>Calcidiscus</taxon>
    </lineage>
</organism>
<evidence type="ECO:0000256" key="4">
    <source>
        <dbReference type="ARBA" id="ARBA00022806"/>
    </source>
</evidence>
<dbReference type="SUPFAM" id="SSF52540">
    <property type="entry name" value="P-loop containing nucleoside triphosphate hydrolases"/>
    <property type="match status" value="1"/>
</dbReference>
<gene>
    <name evidence="12" type="ORF">CLEP1334_LOCUS20596</name>
</gene>
<dbReference type="InterPro" id="IPR003711">
    <property type="entry name" value="CarD-like/TRCF_RID"/>
</dbReference>
<evidence type="ECO:0000256" key="8">
    <source>
        <dbReference type="SAM" id="MobiDB-lite"/>
    </source>
</evidence>
<evidence type="ECO:0000259" key="10">
    <source>
        <dbReference type="PROSITE" id="PS51192"/>
    </source>
</evidence>
<dbReference type="GO" id="GO:0005524">
    <property type="term" value="F:ATP binding"/>
    <property type="evidence" value="ECO:0007669"/>
    <property type="project" value="UniProtKB-KW"/>
</dbReference>
<dbReference type="PROSITE" id="PS51194">
    <property type="entry name" value="HELICASE_CTER"/>
    <property type="match status" value="1"/>
</dbReference>
<dbReference type="InterPro" id="IPR014001">
    <property type="entry name" value="Helicase_ATP-bd"/>
</dbReference>
<reference evidence="12" key="1">
    <citation type="submission" date="2021-01" db="EMBL/GenBank/DDBJ databases">
        <authorList>
            <person name="Corre E."/>
            <person name="Pelletier E."/>
            <person name="Niang G."/>
            <person name="Scheremetjew M."/>
            <person name="Finn R."/>
            <person name="Kale V."/>
            <person name="Holt S."/>
            <person name="Cochrane G."/>
            <person name="Meng A."/>
            <person name="Brown T."/>
            <person name="Cohen L."/>
        </authorList>
    </citation>
    <scope>NUCLEOTIDE SEQUENCE</scope>
    <source>
        <strain evidence="12">RCC1130</strain>
    </source>
</reference>
<dbReference type="PANTHER" id="PTHR47964">
    <property type="entry name" value="ATP-DEPENDENT DNA HELICASE HOMOLOG RECG, CHLOROPLASTIC"/>
    <property type="match status" value="1"/>
</dbReference>
<keyword evidence="3" id="KW-0378">Hydrolase</keyword>
<dbReference type="GO" id="GO:0016787">
    <property type="term" value="F:hydrolase activity"/>
    <property type="evidence" value="ECO:0007669"/>
    <property type="project" value="UniProtKB-KW"/>
</dbReference>
<dbReference type="Pfam" id="PF00270">
    <property type="entry name" value="DEAD"/>
    <property type="match status" value="1"/>
</dbReference>
<evidence type="ECO:0000259" key="11">
    <source>
        <dbReference type="PROSITE" id="PS51194"/>
    </source>
</evidence>
<keyword evidence="2" id="KW-0227">DNA damage</keyword>
<feature type="chain" id="PRO_5030688552" evidence="9">
    <location>
        <begin position="20"/>
        <end position="676"/>
    </location>
</feature>
<dbReference type="PANTHER" id="PTHR47964:SF1">
    <property type="entry name" value="ATP-DEPENDENT DNA HELICASE HOMOLOG RECG, CHLOROPLASTIC"/>
    <property type="match status" value="1"/>
</dbReference>
<keyword evidence="7" id="KW-0234">DNA repair</keyword>
<keyword evidence="6" id="KW-0238">DNA-binding</keyword>
<feature type="signal peptide" evidence="9">
    <location>
        <begin position="1"/>
        <end position="19"/>
    </location>
</feature>